<dbReference type="RefSeq" id="WP_126322277.1">
    <property type="nucleotide sequence ID" value="NZ_AP018005.1"/>
</dbReference>
<evidence type="ECO:0000313" key="1">
    <source>
        <dbReference type="EMBL" id="BBB14760.1"/>
    </source>
</evidence>
<name>A0A2Z5UUY7_9COXI</name>
<sequence>MPVPRADGYDDYLPIVNTKKGFIYYDGDVGKVYPAIYSEPSVGELLCIGTRYLRTSYSQEDIPYARVAKRLWNDKAGYYRFGTATSFVSTNLNTNQLILTTNRAGEAKTSSAETSGFTVEGIFKGNDYEVNAFLSSDYPNRIYVQGKTNAGVAAPDAKTSGFKIVPLRNHALVKHPSKRCIRIYKGYRFTDSPEAPDT</sequence>
<proteinExistence type="predicted"/>
<keyword evidence="2" id="KW-1185">Reference proteome</keyword>
<dbReference type="Proteomes" id="UP000282483">
    <property type="component" value="Chromosome"/>
</dbReference>
<accession>A0A2Z5UUY7</accession>
<dbReference type="OrthoDB" id="10014865at2"/>
<dbReference type="AlphaFoldDB" id="A0A2Z5UUY7"/>
<dbReference type="EMBL" id="AP018005">
    <property type="protein sequence ID" value="BBB14760.1"/>
    <property type="molecule type" value="Genomic_DNA"/>
</dbReference>
<dbReference type="KEGG" id="rvi:RVIR1_02260"/>
<reference evidence="1 2" key="1">
    <citation type="submission" date="2017-03" db="EMBL/GenBank/DDBJ databases">
        <title>The genome sequence of Candidatus Rickettsiella viridis.</title>
        <authorList>
            <person name="Nikoh N."/>
            <person name="Tsuchida T."/>
            <person name="Yamaguchi K."/>
            <person name="Maeda T."/>
            <person name="Shigenobu S."/>
            <person name="Fukatsu T."/>
        </authorList>
    </citation>
    <scope>NUCLEOTIDE SEQUENCE [LARGE SCALE GENOMIC DNA]</scope>
    <source>
        <strain evidence="1 2">Ap-RA04</strain>
    </source>
</reference>
<gene>
    <name evidence="1" type="ORF">RVIR1_02260</name>
</gene>
<protein>
    <submittedName>
        <fullName evidence="1">Uncharacterized protein</fullName>
    </submittedName>
</protein>
<evidence type="ECO:0000313" key="2">
    <source>
        <dbReference type="Proteomes" id="UP000282483"/>
    </source>
</evidence>
<organism evidence="1 2">
    <name type="scientific">Candidatus Rickettsiella viridis</name>
    <dbReference type="NCBI Taxonomy" id="676208"/>
    <lineage>
        <taxon>Bacteria</taxon>
        <taxon>Pseudomonadati</taxon>
        <taxon>Pseudomonadota</taxon>
        <taxon>Gammaproteobacteria</taxon>
        <taxon>Legionellales</taxon>
        <taxon>Coxiellaceae</taxon>
        <taxon>Rickettsiella</taxon>
    </lineage>
</organism>